<gene>
    <name evidence="4" type="primary">109581290</name>
</gene>
<dbReference type="PANTHER" id="PTHR13336">
    <property type="entry name" value="OVARIAN CARCINOMA IMMUNOREACTIVE ANTIGEN"/>
    <property type="match status" value="1"/>
</dbReference>
<feature type="compositionally biased region" description="Polar residues" evidence="1">
    <location>
        <begin position="215"/>
        <end position="231"/>
    </location>
</feature>
<feature type="transmembrane region" description="Helical" evidence="2">
    <location>
        <begin position="67"/>
        <end position="87"/>
    </location>
</feature>
<dbReference type="InterPro" id="IPR009764">
    <property type="entry name" value="OCIA_dom"/>
</dbReference>
<dbReference type="PANTHER" id="PTHR13336:SF3">
    <property type="entry name" value="OCIA DOMAIN-CONTAINING PROTEIN 1"/>
    <property type="match status" value="1"/>
</dbReference>
<feature type="transmembrane region" description="Helical" evidence="2">
    <location>
        <begin position="36"/>
        <end position="55"/>
    </location>
</feature>
<feature type="compositionally biased region" description="Basic and acidic residues" evidence="1">
    <location>
        <begin position="235"/>
        <end position="247"/>
    </location>
</feature>
<protein>
    <recommendedName>
        <fullName evidence="3">OCIA domain-containing protein</fullName>
    </recommendedName>
</protein>
<evidence type="ECO:0000313" key="5">
    <source>
        <dbReference type="Proteomes" id="UP000007879"/>
    </source>
</evidence>
<organism evidence="4 5">
    <name type="scientific">Amphimedon queenslandica</name>
    <name type="common">Sponge</name>
    <dbReference type="NCBI Taxonomy" id="400682"/>
    <lineage>
        <taxon>Eukaryota</taxon>
        <taxon>Metazoa</taxon>
        <taxon>Porifera</taxon>
        <taxon>Demospongiae</taxon>
        <taxon>Heteroscleromorpha</taxon>
        <taxon>Haplosclerida</taxon>
        <taxon>Niphatidae</taxon>
        <taxon>Amphimedon</taxon>
    </lineage>
</organism>
<accession>A0AAN0J286</accession>
<reference evidence="5" key="1">
    <citation type="journal article" date="2010" name="Nature">
        <title>The Amphimedon queenslandica genome and the evolution of animal complexity.</title>
        <authorList>
            <person name="Srivastava M."/>
            <person name="Simakov O."/>
            <person name="Chapman J."/>
            <person name="Fahey B."/>
            <person name="Gauthier M.E."/>
            <person name="Mitros T."/>
            <person name="Richards G.S."/>
            <person name="Conaco C."/>
            <person name="Dacre M."/>
            <person name="Hellsten U."/>
            <person name="Larroux C."/>
            <person name="Putnam N.H."/>
            <person name="Stanke M."/>
            <person name="Adamska M."/>
            <person name="Darling A."/>
            <person name="Degnan S.M."/>
            <person name="Oakley T.H."/>
            <person name="Plachetzki D.C."/>
            <person name="Zhai Y."/>
            <person name="Adamski M."/>
            <person name="Calcino A."/>
            <person name="Cummins S.F."/>
            <person name="Goodstein D.M."/>
            <person name="Harris C."/>
            <person name="Jackson D.J."/>
            <person name="Leys S.P."/>
            <person name="Shu S."/>
            <person name="Woodcroft B.J."/>
            <person name="Vervoort M."/>
            <person name="Kosik K.S."/>
            <person name="Manning G."/>
            <person name="Degnan B.M."/>
            <person name="Rokhsar D.S."/>
        </authorList>
    </citation>
    <scope>NUCLEOTIDE SEQUENCE [LARGE SCALE GENOMIC DNA]</scope>
</reference>
<evidence type="ECO:0000256" key="2">
    <source>
        <dbReference type="SAM" id="Phobius"/>
    </source>
</evidence>
<keyword evidence="2" id="KW-0472">Membrane</keyword>
<dbReference type="InterPro" id="IPR040187">
    <property type="entry name" value="OCAD1/2"/>
</dbReference>
<feature type="domain" description="OCIA" evidence="3">
    <location>
        <begin position="20"/>
        <end position="101"/>
    </location>
</feature>
<keyword evidence="5" id="KW-1185">Reference proteome</keyword>
<dbReference type="EnsemblMetazoa" id="XM_019995283.1">
    <property type="protein sequence ID" value="XP_019850842.1"/>
    <property type="gene ID" value="LOC109581290"/>
</dbReference>
<dbReference type="Proteomes" id="UP000007879">
    <property type="component" value="Unassembled WGS sequence"/>
</dbReference>
<dbReference type="KEGG" id="aqu:109581290"/>
<evidence type="ECO:0000313" key="4">
    <source>
        <dbReference type="EnsemblMetazoa" id="XP_019850842.1"/>
    </source>
</evidence>
<dbReference type="AlphaFoldDB" id="A0AAN0J286"/>
<name>A0AAN0J286_AMPQE</name>
<feature type="region of interest" description="Disordered" evidence="1">
    <location>
        <begin position="152"/>
        <end position="247"/>
    </location>
</feature>
<dbReference type="GO" id="GO:0005768">
    <property type="term" value="C:endosome"/>
    <property type="evidence" value="ECO:0007669"/>
    <property type="project" value="TreeGrafter"/>
</dbReference>
<keyword evidence="2" id="KW-0812">Transmembrane</keyword>
<dbReference type="Pfam" id="PF07051">
    <property type="entry name" value="OCIA"/>
    <property type="match status" value="1"/>
</dbReference>
<evidence type="ECO:0000256" key="1">
    <source>
        <dbReference type="SAM" id="MobiDB-lite"/>
    </source>
</evidence>
<keyword evidence="2" id="KW-1133">Transmembrane helix</keyword>
<evidence type="ECO:0000259" key="3">
    <source>
        <dbReference type="Pfam" id="PF07051"/>
    </source>
</evidence>
<reference evidence="4" key="2">
    <citation type="submission" date="2024-06" db="UniProtKB">
        <authorList>
            <consortium name="EnsemblMetazoa"/>
        </authorList>
    </citation>
    <scope>IDENTIFICATION</scope>
</reference>
<sequence length="247" mass="28321">MASDRHSYSKAEGKPKIRIQLNEEEKAVLVECRRNSLIRGAAVGLGSILGLRYLMSQGKVPAHVMRWPVFYYSGVFFLMGMLGVSSYRKRCLDKLMALENSNLANMMRDIKAGRTPNFENRTDNFERKGALKGYPDTIIDKDESQVSSLLKKEDENAFPAVSSSSKQPPLMGDFYNDKKSDDKKGKTFDEIREENRAKQMQRRYPQRTREDEGQQTRPQSTRKSEVGTNVSRPVKRNEYGDIVYDDK</sequence>
<proteinExistence type="predicted"/>
<feature type="compositionally biased region" description="Basic and acidic residues" evidence="1">
    <location>
        <begin position="175"/>
        <end position="197"/>
    </location>
</feature>